<dbReference type="SUPFAM" id="SSF48452">
    <property type="entry name" value="TPR-like"/>
    <property type="match status" value="3"/>
</dbReference>
<feature type="region of interest" description="Disordered" evidence="2">
    <location>
        <begin position="550"/>
        <end position="577"/>
    </location>
</feature>
<evidence type="ECO:0000256" key="1">
    <source>
        <dbReference type="SAM" id="Coils"/>
    </source>
</evidence>
<feature type="compositionally biased region" description="Basic and acidic residues" evidence="2">
    <location>
        <begin position="273"/>
        <end position="282"/>
    </location>
</feature>
<gene>
    <name evidence="3" type="ORF">J0M35_00965</name>
</gene>
<protein>
    <submittedName>
        <fullName evidence="3">Tetratricopeptide repeat protein</fullName>
    </submittedName>
</protein>
<dbReference type="EMBL" id="JAFLCK010000001">
    <property type="protein sequence ID" value="MBN8658904.1"/>
    <property type="molecule type" value="Genomic_DNA"/>
</dbReference>
<dbReference type="Proteomes" id="UP000664277">
    <property type="component" value="Unassembled WGS sequence"/>
</dbReference>
<proteinExistence type="predicted"/>
<feature type="region of interest" description="Disordered" evidence="2">
    <location>
        <begin position="253"/>
        <end position="282"/>
    </location>
</feature>
<organism evidence="3 4">
    <name type="scientific">Candidatus Obscuribacter phosphatis</name>
    <dbReference type="NCBI Taxonomy" id="1906157"/>
    <lineage>
        <taxon>Bacteria</taxon>
        <taxon>Bacillati</taxon>
        <taxon>Candidatus Melainabacteria</taxon>
        <taxon>Candidatus Obscuribacterales</taxon>
        <taxon>Candidatus Obscuribacteraceae</taxon>
        <taxon>Candidatus Obscuribacter</taxon>
    </lineage>
</organism>
<sequence length="577" mass="63957">MNRNSKATILSLSLGLLLSGAIVELPALAMTLAEADQLLLQGKLKAAEEAYRELLGEDENGDAVAGLSVTLAKQGLEKPYKIVEAEKLLRKSREKFGDNPNVQAATGYVAYVHSKTVASPAKRDLLLEAAESLSKKAIDQNPDIVIAQQTLGMVKIAQDDIEAAVPPLRKACNLAENCVNLTLLAQALLKLDAKDKEAEELVNKALQLKSDYSAARLQKAIVLSAQGKNEEAYLELKTIPADLRNSEWHTVAGNIESRQGDGPSALQSWNKASMEDPRNPEPYKRKAEHYMMRGDGAMAIAEYHTGLEILPNDWAMRAELAELALRQDNLDVAETEFKTILATKSDDPKAMLGLARVYFRKYRKEGNFPPNFSQHMDRLQQIITEQAVQGKVLKDGARNLQESIELSEATKAISQRRFREGRQKFLDVIEKHKDEPFDVITLGEQCYFEGDYKAAEKAFNYAKELPEVSTRAEQGLSKINSQRTEASRHVKLGDAAWKIPEIAIDHYKQALNADPQYSEAYFGLFNLYTKSDKQDPAQAMSYAESFLEAAEDGSPQRKEVESGLAKLKKKTSGGKGK</sequence>
<evidence type="ECO:0000313" key="3">
    <source>
        <dbReference type="EMBL" id="MBN8658904.1"/>
    </source>
</evidence>
<dbReference type="InterPro" id="IPR019734">
    <property type="entry name" value="TPR_rpt"/>
</dbReference>
<dbReference type="Pfam" id="PF13432">
    <property type="entry name" value="TPR_16"/>
    <property type="match status" value="1"/>
</dbReference>
<accession>A0A8J7P6B7</accession>
<feature type="compositionally biased region" description="Basic residues" evidence="2">
    <location>
        <begin position="566"/>
        <end position="577"/>
    </location>
</feature>
<feature type="coiled-coil region" evidence="1">
    <location>
        <begin position="184"/>
        <end position="211"/>
    </location>
</feature>
<keyword evidence="1" id="KW-0175">Coiled coil</keyword>
<dbReference type="SMART" id="SM00028">
    <property type="entry name" value="TPR"/>
    <property type="match status" value="5"/>
</dbReference>
<dbReference type="PANTHER" id="PTHR12558">
    <property type="entry name" value="CELL DIVISION CYCLE 16,23,27"/>
    <property type="match status" value="1"/>
</dbReference>
<dbReference type="Pfam" id="PF14559">
    <property type="entry name" value="TPR_19"/>
    <property type="match status" value="1"/>
</dbReference>
<dbReference type="Gene3D" id="1.25.40.10">
    <property type="entry name" value="Tetratricopeptide repeat domain"/>
    <property type="match status" value="3"/>
</dbReference>
<evidence type="ECO:0000313" key="4">
    <source>
        <dbReference type="Proteomes" id="UP000664277"/>
    </source>
</evidence>
<dbReference type="InterPro" id="IPR011990">
    <property type="entry name" value="TPR-like_helical_dom_sf"/>
</dbReference>
<evidence type="ECO:0000256" key="2">
    <source>
        <dbReference type="SAM" id="MobiDB-lite"/>
    </source>
</evidence>
<dbReference type="AlphaFoldDB" id="A0A8J7P6B7"/>
<dbReference type="PANTHER" id="PTHR12558:SF13">
    <property type="entry name" value="CELL DIVISION CYCLE PROTEIN 27 HOMOLOG"/>
    <property type="match status" value="1"/>
</dbReference>
<reference evidence="3" key="1">
    <citation type="submission" date="2021-02" db="EMBL/GenBank/DDBJ databases">
        <title>Genome-Resolved Metagenomics of a Microbial Community Performing Photosynthetic Biological Nutrient Removal.</title>
        <authorList>
            <person name="Mcdaniel E.A."/>
        </authorList>
    </citation>
    <scope>NUCLEOTIDE SEQUENCE</scope>
    <source>
        <strain evidence="3">UWPOB_OBS1</strain>
    </source>
</reference>
<name>A0A8J7P6B7_9BACT</name>
<comment type="caution">
    <text evidence="3">The sequence shown here is derived from an EMBL/GenBank/DDBJ whole genome shotgun (WGS) entry which is preliminary data.</text>
</comment>